<dbReference type="AlphaFoldDB" id="A0A7R9I9B3"/>
<organism evidence="1">
    <name type="scientific">Timema tahoe</name>
    <dbReference type="NCBI Taxonomy" id="61484"/>
    <lineage>
        <taxon>Eukaryota</taxon>
        <taxon>Metazoa</taxon>
        <taxon>Ecdysozoa</taxon>
        <taxon>Arthropoda</taxon>
        <taxon>Hexapoda</taxon>
        <taxon>Insecta</taxon>
        <taxon>Pterygota</taxon>
        <taxon>Neoptera</taxon>
        <taxon>Polyneoptera</taxon>
        <taxon>Phasmatodea</taxon>
        <taxon>Timematodea</taxon>
        <taxon>Timematoidea</taxon>
        <taxon>Timematidae</taxon>
        <taxon>Timema</taxon>
    </lineage>
</organism>
<protein>
    <submittedName>
        <fullName evidence="1">Uncharacterized protein</fullName>
    </submittedName>
</protein>
<evidence type="ECO:0000313" key="1">
    <source>
        <dbReference type="EMBL" id="CAD7452314.1"/>
    </source>
</evidence>
<dbReference type="EMBL" id="OE000074">
    <property type="protein sequence ID" value="CAD7452314.1"/>
    <property type="molecule type" value="Genomic_DNA"/>
</dbReference>
<name>A0A7R9I9B3_9NEOP</name>
<proteinExistence type="predicted"/>
<accession>A0A7R9I9B3</accession>
<reference evidence="1" key="1">
    <citation type="submission" date="2020-11" db="EMBL/GenBank/DDBJ databases">
        <authorList>
            <person name="Tran Van P."/>
        </authorList>
    </citation>
    <scope>NUCLEOTIDE SEQUENCE</scope>
</reference>
<sequence>MTPPSRALSINAPVLTSSAWVCF</sequence>
<gene>
    <name evidence="1" type="ORF">TTEB3V08_LOCUS498</name>
</gene>